<feature type="compositionally biased region" description="Polar residues" evidence="1">
    <location>
        <begin position="34"/>
        <end position="61"/>
    </location>
</feature>
<dbReference type="AlphaFoldDB" id="U4LNR1"/>
<name>U4LNR1_PYROM</name>
<organism evidence="3 4">
    <name type="scientific">Pyronema omphalodes (strain CBS 100304)</name>
    <name type="common">Pyronema confluens</name>
    <dbReference type="NCBI Taxonomy" id="1076935"/>
    <lineage>
        <taxon>Eukaryota</taxon>
        <taxon>Fungi</taxon>
        <taxon>Dikarya</taxon>
        <taxon>Ascomycota</taxon>
        <taxon>Pezizomycotina</taxon>
        <taxon>Pezizomycetes</taxon>
        <taxon>Pezizales</taxon>
        <taxon>Pyronemataceae</taxon>
        <taxon>Pyronema</taxon>
    </lineage>
</organism>
<sequence length="194" mass="21729">MGARTSKIAPKISSSGPTPLRRYPVRNPQPHPENPSSQTTTSGPEGSSISTGVGPTVHPQVQAQYTKTEAIRNDAADPDFASMLKTIGVVQIPDAARNYDLAHVKNPQLRTLDRRQHLKDQQESEIDNPETRYKRNWADVLLIREALELRDSKKWEETRIEKELRLAPGFMKRLGSHVKEPGHVKAEPQVDMVA</sequence>
<protein>
    <recommendedName>
        <fullName evidence="2">Helix-turn-helix domain-containing protein</fullName>
    </recommendedName>
</protein>
<accession>U4LNR1</accession>
<evidence type="ECO:0000259" key="2">
    <source>
        <dbReference type="Pfam" id="PF22943"/>
    </source>
</evidence>
<dbReference type="STRING" id="1076935.U4LNR1"/>
<evidence type="ECO:0000313" key="3">
    <source>
        <dbReference type="EMBL" id="CCX16214.1"/>
    </source>
</evidence>
<dbReference type="InterPro" id="IPR054448">
    <property type="entry name" value="HTH_put_ascomycetes"/>
</dbReference>
<dbReference type="Proteomes" id="UP000018144">
    <property type="component" value="Unassembled WGS sequence"/>
</dbReference>
<evidence type="ECO:0000313" key="4">
    <source>
        <dbReference type="Proteomes" id="UP000018144"/>
    </source>
</evidence>
<feature type="domain" description="Helix-turn-helix" evidence="2">
    <location>
        <begin position="137"/>
        <end position="176"/>
    </location>
</feature>
<gene>
    <name evidence="3" type="ORF">PCON_02810</name>
</gene>
<dbReference type="OrthoDB" id="4085451at2759"/>
<proteinExistence type="predicted"/>
<reference evidence="3 4" key="1">
    <citation type="journal article" date="2013" name="PLoS Genet.">
        <title>The genome and development-dependent transcriptomes of Pyronema confluens: a window into fungal evolution.</title>
        <authorList>
            <person name="Traeger S."/>
            <person name="Altegoer F."/>
            <person name="Freitag M."/>
            <person name="Gabaldon T."/>
            <person name="Kempken F."/>
            <person name="Kumar A."/>
            <person name="Marcet-Houben M."/>
            <person name="Poggeler S."/>
            <person name="Stajich J.E."/>
            <person name="Nowrousian M."/>
        </authorList>
    </citation>
    <scope>NUCLEOTIDE SEQUENCE [LARGE SCALE GENOMIC DNA]</scope>
    <source>
        <strain evidence="4">CBS 100304</strain>
        <tissue evidence="3">Vegetative mycelium</tissue>
    </source>
</reference>
<evidence type="ECO:0000256" key="1">
    <source>
        <dbReference type="SAM" id="MobiDB-lite"/>
    </source>
</evidence>
<dbReference type="Pfam" id="PF22943">
    <property type="entry name" value="HTH_68"/>
    <property type="match status" value="1"/>
</dbReference>
<feature type="region of interest" description="Disordered" evidence="1">
    <location>
        <begin position="1"/>
        <end position="61"/>
    </location>
</feature>
<keyword evidence="4" id="KW-1185">Reference proteome</keyword>
<dbReference type="EMBL" id="HF936373">
    <property type="protein sequence ID" value="CCX16214.1"/>
    <property type="molecule type" value="Genomic_DNA"/>
</dbReference>